<dbReference type="RefSeq" id="WP_180551880.1">
    <property type="nucleotide sequence ID" value="NZ_JACCKX010000001.1"/>
</dbReference>
<dbReference type="GO" id="GO:0005829">
    <property type="term" value="C:cytosol"/>
    <property type="evidence" value="ECO:0007669"/>
    <property type="project" value="TreeGrafter"/>
</dbReference>
<dbReference type="Proteomes" id="UP000589716">
    <property type="component" value="Unassembled WGS sequence"/>
</dbReference>
<dbReference type="InterPro" id="IPR005025">
    <property type="entry name" value="FMN_Rdtase-like_dom"/>
</dbReference>
<dbReference type="EMBL" id="JACCKX010000001">
    <property type="protein sequence ID" value="NZA03188.1"/>
    <property type="molecule type" value="Genomic_DNA"/>
</dbReference>
<dbReference type="Pfam" id="PF03358">
    <property type="entry name" value="FMN_red"/>
    <property type="match status" value="1"/>
</dbReference>
<dbReference type="Gene3D" id="3.40.50.360">
    <property type="match status" value="1"/>
</dbReference>
<evidence type="ECO:0000313" key="3">
    <source>
        <dbReference type="Proteomes" id="UP000589716"/>
    </source>
</evidence>
<sequence>MNIAVVVGSIRKDSYNRRFAEALAKLAPEGVKFNFLRIDDLPHYDQDDDGDNAPEVRRLKAEVEAADGVLFVTPEYNRSYSGVLKNAIDQASRPYGQAKWKGKPAAIVTVSYGPLSGAMAAQHLRNVLAVLDMPTLNQPEMYLQWKDGLVDEQGNVGPASKDFAQNFVDTFVAWVRRFKH</sequence>
<dbReference type="GO" id="GO:0010181">
    <property type="term" value="F:FMN binding"/>
    <property type="evidence" value="ECO:0007669"/>
    <property type="project" value="TreeGrafter"/>
</dbReference>
<evidence type="ECO:0000313" key="2">
    <source>
        <dbReference type="EMBL" id="NZA03188.1"/>
    </source>
</evidence>
<dbReference type="SUPFAM" id="SSF52218">
    <property type="entry name" value="Flavoproteins"/>
    <property type="match status" value="1"/>
</dbReference>
<feature type="domain" description="NADPH-dependent FMN reductase-like" evidence="1">
    <location>
        <begin position="1"/>
        <end position="142"/>
    </location>
</feature>
<dbReference type="PANTHER" id="PTHR30543:SF21">
    <property type="entry name" value="NAD(P)H-DEPENDENT FMN REDUCTASE LOT6"/>
    <property type="match status" value="1"/>
</dbReference>
<gene>
    <name evidence="2" type="ORF">H0I39_18370</name>
</gene>
<reference evidence="2 3" key="1">
    <citation type="submission" date="2020-07" db="EMBL/GenBank/DDBJ databases">
        <authorList>
            <person name="Maaloum M."/>
        </authorList>
    </citation>
    <scope>NUCLEOTIDE SEQUENCE [LARGE SCALE GENOMIC DNA]</scope>
    <source>
        <strain evidence="2 3">GCS-AN-3</strain>
    </source>
</reference>
<protein>
    <submittedName>
        <fullName evidence="2">NAD(P)H-dependent oxidoreductase</fullName>
    </submittedName>
</protein>
<keyword evidence="3" id="KW-1185">Reference proteome</keyword>
<evidence type="ECO:0000259" key="1">
    <source>
        <dbReference type="Pfam" id="PF03358"/>
    </source>
</evidence>
<comment type="caution">
    <text evidence="2">The sequence shown here is derived from an EMBL/GenBank/DDBJ whole genome shotgun (WGS) entry which is preliminary data.</text>
</comment>
<name>A0A853IZ25_9BURK</name>
<dbReference type="PANTHER" id="PTHR30543">
    <property type="entry name" value="CHROMATE REDUCTASE"/>
    <property type="match status" value="1"/>
</dbReference>
<dbReference type="AlphaFoldDB" id="A0A853IZ25"/>
<dbReference type="InterPro" id="IPR029039">
    <property type="entry name" value="Flavoprotein-like_sf"/>
</dbReference>
<accession>A0A853IZ25</accession>
<dbReference type="InterPro" id="IPR050712">
    <property type="entry name" value="NAD(P)H-dep_reductase"/>
</dbReference>
<proteinExistence type="predicted"/>
<organism evidence="2 3">
    <name type="scientific">Ottowia beijingensis</name>
    <dbReference type="NCBI Taxonomy" id="1207057"/>
    <lineage>
        <taxon>Bacteria</taxon>
        <taxon>Pseudomonadati</taxon>
        <taxon>Pseudomonadota</taxon>
        <taxon>Betaproteobacteria</taxon>
        <taxon>Burkholderiales</taxon>
        <taxon>Comamonadaceae</taxon>
        <taxon>Ottowia</taxon>
    </lineage>
</organism>
<dbReference type="GO" id="GO:0016491">
    <property type="term" value="F:oxidoreductase activity"/>
    <property type="evidence" value="ECO:0007669"/>
    <property type="project" value="InterPro"/>
</dbReference>